<dbReference type="AlphaFoldDB" id="D2GYA0"/>
<feature type="non-terminal residue" evidence="2">
    <location>
        <position position="60"/>
    </location>
</feature>
<gene>
    <name evidence="2" type="ORF">PANDA_001952</name>
</gene>
<evidence type="ECO:0000313" key="2">
    <source>
        <dbReference type="EMBL" id="EFB23398.1"/>
    </source>
</evidence>
<proteinExistence type="predicted"/>
<dbReference type="HOGENOM" id="CLU_2020366_0_0_1"/>
<feature type="non-terminal residue" evidence="2">
    <location>
        <position position="1"/>
    </location>
</feature>
<protein>
    <submittedName>
        <fullName evidence="2">Uncharacterized protein</fullName>
    </submittedName>
</protein>
<feature type="region of interest" description="Disordered" evidence="1">
    <location>
        <begin position="29"/>
        <end position="60"/>
    </location>
</feature>
<sequence>PPPDGQSHLAPEDIQILHLEPEKLQLQLEQEGPEQLPLQTPYCDLGTSPSYRLPVRTPQP</sequence>
<accession>D2GYA0</accession>
<feature type="compositionally biased region" description="Low complexity" evidence="1">
    <location>
        <begin position="29"/>
        <end position="39"/>
    </location>
</feature>
<dbReference type="InParanoid" id="D2GYA0"/>
<evidence type="ECO:0000256" key="1">
    <source>
        <dbReference type="SAM" id="MobiDB-lite"/>
    </source>
</evidence>
<dbReference type="EMBL" id="GL192378">
    <property type="protein sequence ID" value="EFB23398.1"/>
    <property type="molecule type" value="Genomic_DNA"/>
</dbReference>
<name>D2GYA0_AILME</name>
<reference evidence="2" key="1">
    <citation type="journal article" date="2010" name="Nature">
        <title>The sequence and de novo assembly of the giant panda genome.</title>
        <authorList>
            <person name="Li R."/>
            <person name="Fan W."/>
            <person name="Tian G."/>
            <person name="Zhu H."/>
            <person name="He L."/>
            <person name="Cai J."/>
            <person name="Huang Q."/>
            <person name="Cai Q."/>
            <person name="Li B."/>
            <person name="Bai Y."/>
            <person name="Zhang Z."/>
            <person name="Zhang Y."/>
            <person name="Wang W."/>
            <person name="Li J."/>
            <person name="Wei F."/>
            <person name="Li H."/>
            <person name="Jian M."/>
            <person name="Li J."/>
            <person name="Zhang Z."/>
            <person name="Nielsen R."/>
            <person name="Li D."/>
            <person name="Gu W."/>
            <person name="Yang Z."/>
            <person name="Xuan Z."/>
            <person name="Ryder O.A."/>
            <person name="Leung F.C."/>
            <person name="Zhou Y."/>
            <person name="Cao J."/>
            <person name="Sun X."/>
            <person name="Fu Y."/>
            <person name="Fang X."/>
            <person name="Guo X."/>
            <person name="Wang B."/>
            <person name="Hou R."/>
            <person name="Shen F."/>
            <person name="Mu B."/>
            <person name="Ni P."/>
            <person name="Lin R."/>
            <person name="Qian W."/>
            <person name="Wang G."/>
            <person name="Yu C."/>
            <person name="Nie W."/>
            <person name="Wang J."/>
            <person name="Wu Z."/>
            <person name="Liang H."/>
            <person name="Min J."/>
            <person name="Wu Q."/>
            <person name="Cheng S."/>
            <person name="Ruan J."/>
            <person name="Wang M."/>
            <person name="Shi Z."/>
            <person name="Wen M."/>
            <person name="Liu B."/>
            <person name="Ren X."/>
            <person name="Zheng H."/>
            <person name="Dong D."/>
            <person name="Cook K."/>
            <person name="Shan G."/>
            <person name="Zhang H."/>
            <person name="Kosiol C."/>
            <person name="Xie X."/>
            <person name="Lu Z."/>
            <person name="Zheng H."/>
            <person name="Li Y."/>
            <person name="Steiner C.C."/>
            <person name="Lam T.T."/>
            <person name="Lin S."/>
            <person name="Zhang Q."/>
            <person name="Li G."/>
            <person name="Tian J."/>
            <person name="Gong T."/>
            <person name="Liu H."/>
            <person name="Zhang D."/>
            <person name="Fang L."/>
            <person name="Ye C."/>
            <person name="Zhang J."/>
            <person name="Hu W."/>
            <person name="Xu A."/>
            <person name="Ren Y."/>
            <person name="Zhang G."/>
            <person name="Bruford M.W."/>
            <person name="Li Q."/>
            <person name="Ma L."/>
            <person name="Guo Y."/>
            <person name="An N."/>
            <person name="Hu Y."/>
            <person name="Zheng Y."/>
            <person name="Shi Y."/>
            <person name="Li Z."/>
            <person name="Liu Q."/>
            <person name="Chen Y."/>
            <person name="Zhao J."/>
            <person name="Qu N."/>
            <person name="Zhao S."/>
            <person name="Tian F."/>
            <person name="Wang X."/>
            <person name="Wang H."/>
            <person name="Xu L."/>
            <person name="Liu X."/>
            <person name="Vinar T."/>
            <person name="Wang Y."/>
            <person name="Lam T.W."/>
            <person name="Yiu S.M."/>
            <person name="Liu S."/>
            <person name="Zhang H."/>
            <person name="Li D."/>
            <person name="Huang Y."/>
            <person name="Wang X."/>
            <person name="Yang G."/>
            <person name="Jiang Z."/>
            <person name="Wang J."/>
            <person name="Qin N."/>
            <person name="Li L."/>
            <person name="Li J."/>
            <person name="Bolund L."/>
            <person name="Kristiansen K."/>
            <person name="Wong G.K."/>
            <person name="Olson M."/>
            <person name="Zhang X."/>
            <person name="Li S."/>
            <person name="Yang H."/>
            <person name="Wang J."/>
            <person name="Wang J."/>
        </authorList>
    </citation>
    <scope>NUCLEOTIDE SEQUENCE [LARGE SCALE GENOMIC DNA]</scope>
</reference>
<organism evidence="2">
    <name type="scientific">Ailuropoda melanoleuca</name>
    <name type="common">Giant panda</name>
    <dbReference type="NCBI Taxonomy" id="9646"/>
    <lineage>
        <taxon>Eukaryota</taxon>
        <taxon>Metazoa</taxon>
        <taxon>Chordata</taxon>
        <taxon>Craniata</taxon>
        <taxon>Vertebrata</taxon>
        <taxon>Euteleostomi</taxon>
        <taxon>Mammalia</taxon>
        <taxon>Eutheria</taxon>
        <taxon>Laurasiatheria</taxon>
        <taxon>Carnivora</taxon>
        <taxon>Caniformia</taxon>
        <taxon>Ursidae</taxon>
        <taxon>Ailuropoda</taxon>
    </lineage>
</organism>